<feature type="transmembrane region" description="Helical" evidence="1">
    <location>
        <begin position="99"/>
        <end position="128"/>
    </location>
</feature>
<feature type="transmembrane region" description="Helical" evidence="1">
    <location>
        <begin position="12"/>
        <end position="37"/>
    </location>
</feature>
<dbReference type="PANTHER" id="PTHR33444">
    <property type="entry name" value="SI:DKEY-19B23.12-RELATED"/>
    <property type="match status" value="1"/>
</dbReference>
<dbReference type="PANTHER" id="PTHR33444:SF2">
    <property type="entry name" value="MARVEL DOMAIN-CONTAINING PROTEIN"/>
    <property type="match status" value="1"/>
</dbReference>
<reference evidence="2 3" key="1">
    <citation type="submission" date="2024-02" db="EMBL/GenBank/DDBJ databases">
        <authorList>
            <person name="Daric V."/>
            <person name="Darras S."/>
        </authorList>
    </citation>
    <scope>NUCLEOTIDE SEQUENCE [LARGE SCALE GENOMIC DNA]</scope>
</reference>
<name>A0ABP0F1U7_CLALP</name>
<evidence type="ECO:0000256" key="1">
    <source>
        <dbReference type="SAM" id="Phobius"/>
    </source>
</evidence>
<dbReference type="InterPro" id="IPR040350">
    <property type="entry name" value="TMEM272"/>
</dbReference>
<gene>
    <name evidence="2" type="ORF">CVLEPA_LOCUS3455</name>
</gene>
<comment type="caution">
    <text evidence="2">The sequence shown here is derived from an EMBL/GenBank/DDBJ whole genome shotgun (WGS) entry which is preliminary data.</text>
</comment>
<organism evidence="2 3">
    <name type="scientific">Clavelina lepadiformis</name>
    <name type="common">Light-bulb sea squirt</name>
    <name type="synonym">Ascidia lepadiformis</name>
    <dbReference type="NCBI Taxonomy" id="159417"/>
    <lineage>
        <taxon>Eukaryota</taxon>
        <taxon>Metazoa</taxon>
        <taxon>Chordata</taxon>
        <taxon>Tunicata</taxon>
        <taxon>Ascidiacea</taxon>
        <taxon>Aplousobranchia</taxon>
        <taxon>Clavelinidae</taxon>
        <taxon>Clavelina</taxon>
    </lineage>
</organism>
<accession>A0ABP0F1U7</accession>
<keyword evidence="1" id="KW-0472">Membrane</keyword>
<sequence>MQAVGHCSAEKLIPIWMIVGGLLGLVIDIMWTVNRIVDYRCTYLRDEDDNYIRSCKCFVLCIVWFFLALGWFIAGNVWVYRIYAPQTSDVESSLYCEALVYYLAFWIITVFYICVCLTLIVCTFNCAYPGFTKCFSKK</sequence>
<dbReference type="Proteomes" id="UP001642483">
    <property type="component" value="Unassembled WGS sequence"/>
</dbReference>
<dbReference type="EMBL" id="CAWYQH010000002">
    <property type="protein sequence ID" value="CAK8673691.1"/>
    <property type="molecule type" value="Genomic_DNA"/>
</dbReference>
<feature type="transmembrane region" description="Helical" evidence="1">
    <location>
        <begin position="57"/>
        <end position="79"/>
    </location>
</feature>
<proteinExistence type="predicted"/>
<protein>
    <submittedName>
        <fullName evidence="2">Uncharacterized protein</fullName>
    </submittedName>
</protein>
<keyword evidence="3" id="KW-1185">Reference proteome</keyword>
<keyword evidence="1" id="KW-1133">Transmembrane helix</keyword>
<keyword evidence="1" id="KW-0812">Transmembrane</keyword>
<evidence type="ECO:0000313" key="3">
    <source>
        <dbReference type="Proteomes" id="UP001642483"/>
    </source>
</evidence>
<evidence type="ECO:0000313" key="2">
    <source>
        <dbReference type="EMBL" id="CAK8673691.1"/>
    </source>
</evidence>